<sequence>MDLQVLVIILGALAIVAFIVHGFVMGRVDRRPLVRDRMAESNAKAKTPTSNDMGQVQGSVKIIDKDVINVDNKEFIDNAEDVVLSKDDADMNQNTQNQKEDSFENEQQNINSMEAVDSPADQKAESDTKQEVDNDMSDNNSIVSSWWKKFCGLFTGSKKDGKNAENDMEPLSVYQINVRRKDGQPISATTAVKICENCGLVLGEHDIYYFFDKNNPNNEVFRVCGGKDPYGFAKSYQESVSYEVLCLFMPLPERGFAEDAYLQMASFAYRFAHQIDGEMIDNNKRAIGESFVLHHREVLAAYDRLK</sequence>
<evidence type="ECO:0000256" key="7">
    <source>
        <dbReference type="ARBA" id="ARBA00023306"/>
    </source>
</evidence>
<keyword evidence="3 8" id="KW-0132">Cell division</keyword>
<keyword evidence="2 9" id="KW-0997">Cell inner membrane</keyword>
<keyword evidence="1 9" id="KW-1003">Cell membrane</keyword>
<dbReference type="InterPro" id="IPR036765">
    <property type="entry name" value="ZipA_FtsZ-bd_C_sf"/>
</dbReference>
<dbReference type="SMART" id="SM00771">
    <property type="entry name" value="ZipA_C"/>
    <property type="match status" value="1"/>
</dbReference>
<dbReference type="SUPFAM" id="SSF64383">
    <property type="entry name" value="Cell-division protein ZipA, C-terminal domain"/>
    <property type="match status" value="1"/>
</dbReference>
<dbReference type="EMBL" id="FOXF01000002">
    <property type="protein sequence ID" value="SFP00544.1"/>
    <property type="molecule type" value="Genomic_DNA"/>
</dbReference>
<proteinExistence type="inferred from homology"/>
<evidence type="ECO:0000256" key="6">
    <source>
        <dbReference type="ARBA" id="ARBA00023136"/>
    </source>
</evidence>
<dbReference type="GO" id="GO:0032153">
    <property type="term" value="C:cell division site"/>
    <property type="evidence" value="ECO:0007669"/>
    <property type="project" value="TreeGrafter"/>
</dbReference>
<dbReference type="Pfam" id="PF04354">
    <property type="entry name" value="ZipA_C"/>
    <property type="match status" value="1"/>
</dbReference>
<dbReference type="PANTHER" id="PTHR38685:SF1">
    <property type="entry name" value="CELL DIVISION PROTEIN ZIPA"/>
    <property type="match status" value="1"/>
</dbReference>
<dbReference type="InterPro" id="IPR007449">
    <property type="entry name" value="ZipA_FtsZ-bd_C"/>
</dbReference>
<name>A0A662ZFS7_9GAMM</name>
<dbReference type="GO" id="GO:0000917">
    <property type="term" value="P:division septum assembly"/>
    <property type="evidence" value="ECO:0007669"/>
    <property type="project" value="TreeGrafter"/>
</dbReference>
<evidence type="ECO:0000256" key="11">
    <source>
        <dbReference type="SAM" id="Phobius"/>
    </source>
</evidence>
<organism evidence="13 14">
    <name type="scientific">Ruminobacter amylophilus</name>
    <dbReference type="NCBI Taxonomy" id="867"/>
    <lineage>
        <taxon>Bacteria</taxon>
        <taxon>Pseudomonadati</taxon>
        <taxon>Pseudomonadota</taxon>
        <taxon>Gammaproteobacteria</taxon>
        <taxon>Aeromonadales</taxon>
        <taxon>Succinivibrionaceae</taxon>
        <taxon>Ruminobacter</taxon>
    </lineage>
</organism>
<evidence type="ECO:0000313" key="13">
    <source>
        <dbReference type="EMBL" id="SFP00544.1"/>
    </source>
</evidence>
<dbReference type="PANTHER" id="PTHR38685">
    <property type="entry name" value="CELL DIVISION PROTEIN ZIPA"/>
    <property type="match status" value="1"/>
</dbReference>
<comment type="similarity">
    <text evidence="8">Belongs to the ZipA family.</text>
</comment>
<comment type="subcellular location">
    <subcellularLocation>
        <location evidence="9">Cell inner membrane</location>
        <topology evidence="9">Single-pass type I membrane protein</topology>
    </subcellularLocation>
</comment>
<evidence type="ECO:0000313" key="14">
    <source>
        <dbReference type="Proteomes" id="UP000243745"/>
    </source>
</evidence>
<dbReference type="OrthoDB" id="7054914at2"/>
<evidence type="ECO:0000256" key="8">
    <source>
        <dbReference type="RuleBase" id="RU003612"/>
    </source>
</evidence>
<keyword evidence="6 9" id="KW-0472">Membrane</keyword>
<evidence type="ECO:0000256" key="9">
    <source>
        <dbReference type="RuleBase" id="RU003613"/>
    </source>
</evidence>
<gene>
    <name evidence="13" type="ORF">SAMN02910344_00147</name>
</gene>
<keyword evidence="7 8" id="KW-0131">Cell cycle</keyword>
<keyword evidence="5 11" id="KW-1133">Transmembrane helix</keyword>
<evidence type="ECO:0000256" key="3">
    <source>
        <dbReference type="ARBA" id="ARBA00022618"/>
    </source>
</evidence>
<feature type="transmembrane region" description="Helical" evidence="11">
    <location>
        <begin position="6"/>
        <end position="28"/>
    </location>
</feature>
<comment type="function">
    <text evidence="8">Essential cell division protein that stabilizes the FtsZ protofilaments by cross-linking them and that serves as a cytoplasmic membrane anchor for the Z ring. Also required for the recruitment to the septal ring of downstream cell division proteins.</text>
</comment>
<evidence type="ECO:0000259" key="12">
    <source>
        <dbReference type="SMART" id="SM00771"/>
    </source>
</evidence>
<feature type="region of interest" description="Disordered" evidence="10">
    <location>
        <begin position="114"/>
        <end position="137"/>
    </location>
</feature>
<evidence type="ECO:0000256" key="2">
    <source>
        <dbReference type="ARBA" id="ARBA00022519"/>
    </source>
</evidence>
<dbReference type="GO" id="GO:0005886">
    <property type="term" value="C:plasma membrane"/>
    <property type="evidence" value="ECO:0007669"/>
    <property type="project" value="UniProtKB-SubCell"/>
</dbReference>
<accession>A0A662ZFS7</accession>
<evidence type="ECO:0000256" key="1">
    <source>
        <dbReference type="ARBA" id="ARBA00022475"/>
    </source>
</evidence>
<reference evidence="13 14" key="1">
    <citation type="submission" date="2016-10" db="EMBL/GenBank/DDBJ databases">
        <authorList>
            <person name="Varghese N."/>
            <person name="Submissions S."/>
        </authorList>
    </citation>
    <scope>NUCLEOTIDE SEQUENCE [LARGE SCALE GENOMIC DNA]</scope>
    <source>
        <strain evidence="13 14">DSM 1361</strain>
    </source>
</reference>
<evidence type="ECO:0000256" key="10">
    <source>
        <dbReference type="SAM" id="MobiDB-lite"/>
    </source>
</evidence>
<dbReference type="Proteomes" id="UP000243745">
    <property type="component" value="Unassembled WGS sequence"/>
</dbReference>
<keyword evidence="14" id="KW-1185">Reference proteome</keyword>
<feature type="compositionally biased region" description="Basic and acidic residues" evidence="10">
    <location>
        <begin position="120"/>
        <end position="132"/>
    </location>
</feature>
<dbReference type="AlphaFoldDB" id="A0A662ZFS7"/>
<evidence type="ECO:0000256" key="4">
    <source>
        <dbReference type="ARBA" id="ARBA00022692"/>
    </source>
</evidence>
<feature type="domain" description="ZipA C-terminal FtsZ-binding" evidence="12">
    <location>
        <begin position="170"/>
        <end position="299"/>
    </location>
</feature>
<keyword evidence="4 9" id="KW-0812">Transmembrane</keyword>
<evidence type="ECO:0000256" key="5">
    <source>
        <dbReference type="ARBA" id="ARBA00022989"/>
    </source>
</evidence>
<protein>
    <recommendedName>
        <fullName evidence="8">Cell division protein ZipA</fullName>
    </recommendedName>
</protein>
<dbReference type="InterPro" id="IPR011919">
    <property type="entry name" value="Cell_div_ZipA"/>
</dbReference>
<dbReference type="Gene3D" id="3.30.1400.10">
    <property type="entry name" value="ZipA, C-terminal FtsZ-binding domain"/>
    <property type="match status" value="1"/>
</dbReference>
<dbReference type="RefSeq" id="WP_093139988.1">
    <property type="nucleotide sequence ID" value="NZ_FOXF01000002.1"/>
</dbReference>